<comment type="caution">
    <text evidence="3">Lacks conserved residue(s) required for the propagation of feature annotation.</text>
</comment>
<evidence type="ECO:0000256" key="2">
    <source>
        <dbReference type="ARBA" id="ARBA00022729"/>
    </source>
</evidence>
<dbReference type="EMBL" id="OX465080">
    <property type="protein sequence ID" value="CAI9281973.1"/>
    <property type="molecule type" value="Genomic_DNA"/>
</dbReference>
<dbReference type="InterPro" id="IPR036852">
    <property type="entry name" value="Peptidase_S8/S53_dom_sf"/>
</dbReference>
<sequence>MVVKEAGGVGMIMVNSDNFGEDLVADAHLIPTAAIGYRGGEAIKSYILSNDNPTATITSRVTKLHIQPSPVLAAFSSRGPNPITPKILKPDFIAPGMDILAGWTGFTVPTGLTEDTRRVKFNIVSGTLMSCPHVSGLAALLKAAHPTWTPTTIKSALMTQFEP</sequence>
<proteinExistence type="inferred from homology"/>
<gene>
    <name evidence="5" type="ORF">LSALG_LOCUS21639</name>
</gene>
<evidence type="ECO:0000313" key="6">
    <source>
        <dbReference type="Proteomes" id="UP001177003"/>
    </source>
</evidence>
<dbReference type="InterPro" id="IPR045051">
    <property type="entry name" value="SBT"/>
</dbReference>
<accession>A0AA35YXQ8</accession>
<dbReference type="SUPFAM" id="SSF52743">
    <property type="entry name" value="Subtilisin-like"/>
    <property type="match status" value="1"/>
</dbReference>
<feature type="domain" description="Peptidase S8/S53" evidence="4">
    <location>
        <begin position="67"/>
        <end position="159"/>
    </location>
</feature>
<evidence type="ECO:0000259" key="4">
    <source>
        <dbReference type="Pfam" id="PF00082"/>
    </source>
</evidence>
<dbReference type="AlphaFoldDB" id="A0AA35YXQ8"/>
<dbReference type="GO" id="GO:0006508">
    <property type="term" value="P:proteolysis"/>
    <property type="evidence" value="ECO:0007669"/>
    <property type="project" value="InterPro"/>
</dbReference>
<organism evidence="5 6">
    <name type="scientific">Lactuca saligna</name>
    <name type="common">Willowleaf lettuce</name>
    <dbReference type="NCBI Taxonomy" id="75948"/>
    <lineage>
        <taxon>Eukaryota</taxon>
        <taxon>Viridiplantae</taxon>
        <taxon>Streptophyta</taxon>
        <taxon>Embryophyta</taxon>
        <taxon>Tracheophyta</taxon>
        <taxon>Spermatophyta</taxon>
        <taxon>Magnoliopsida</taxon>
        <taxon>eudicotyledons</taxon>
        <taxon>Gunneridae</taxon>
        <taxon>Pentapetalae</taxon>
        <taxon>asterids</taxon>
        <taxon>campanulids</taxon>
        <taxon>Asterales</taxon>
        <taxon>Asteraceae</taxon>
        <taxon>Cichorioideae</taxon>
        <taxon>Cichorieae</taxon>
        <taxon>Lactucinae</taxon>
        <taxon>Lactuca</taxon>
    </lineage>
</organism>
<dbReference type="PANTHER" id="PTHR10795">
    <property type="entry name" value="PROPROTEIN CONVERTASE SUBTILISIN/KEXIN"/>
    <property type="match status" value="1"/>
</dbReference>
<comment type="similarity">
    <text evidence="1 3">Belongs to the peptidase S8 family.</text>
</comment>
<dbReference type="GO" id="GO:0004252">
    <property type="term" value="F:serine-type endopeptidase activity"/>
    <property type="evidence" value="ECO:0007669"/>
    <property type="project" value="InterPro"/>
</dbReference>
<dbReference type="Proteomes" id="UP001177003">
    <property type="component" value="Chromosome 4"/>
</dbReference>
<evidence type="ECO:0000256" key="3">
    <source>
        <dbReference type="PROSITE-ProRule" id="PRU01240"/>
    </source>
</evidence>
<dbReference type="InterPro" id="IPR000209">
    <property type="entry name" value="Peptidase_S8/S53_dom"/>
</dbReference>
<evidence type="ECO:0000313" key="5">
    <source>
        <dbReference type="EMBL" id="CAI9281973.1"/>
    </source>
</evidence>
<dbReference type="CDD" id="cd02120">
    <property type="entry name" value="PA_subtilisin_like"/>
    <property type="match status" value="1"/>
</dbReference>
<evidence type="ECO:0000256" key="1">
    <source>
        <dbReference type="ARBA" id="ARBA00011073"/>
    </source>
</evidence>
<dbReference type="PROSITE" id="PS51892">
    <property type="entry name" value="SUBTILASE"/>
    <property type="match status" value="1"/>
</dbReference>
<dbReference type="Gene3D" id="3.40.50.200">
    <property type="entry name" value="Peptidase S8/S53 domain"/>
    <property type="match status" value="1"/>
</dbReference>
<keyword evidence="6" id="KW-1185">Reference proteome</keyword>
<name>A0AA35YXQ8_LACSI</name>
<keyword evidence="2" id="KW-0732">Signal</keyword>
<dbReference type="Pfam" id="PF00082">
    <property type="entry name" value="Peptidase_S8"/>
    <property type="match status" value="1"/>
</dbReference>
<reference evidence="5" key="1">
    <citation type="submission" date="2023-04" db="EMBL/GenBank/DDBJ databases">
        <authorList>
            <person name="Vijverberg K."/>
            <person name="Xiong W."/>
            <person name="Schranz E."/>
        </authorList>
    </citation>
    <scope>NUCLEOTIDE SEQUENCE</scope>
</reference>
<protein>
    <recommendedName>
        <fullName evidence="4">Peptidase S8/S53 domain-containing protein</fullName>
    </recommendedName>
</protein>